<dbReference type="PANTHER" id="PTHR43478:SF1">
    <property type="entry name" value="NA+_H+ ANTIPORTER NHAC-LIKE C-TERMINAL DOMAIN-CONTAINING PROTEIN"/>
    <property type="match status" value="1"/>
</dbReference>
<dbReference type="RefSeq" id="WP_146450924.1">
    <property type="nucleotide sequence ID" value="NZ_SJPS01000003.1"/>
</dbReference>
<dbReference type="AlphaFoldDB" id="A0A5C6CS46"/>
<feature type="domain" description="Na+/H+ antiporter NhaC-like C-terminal" evidence="7">
    <location>
        <begin position="298"/>
        <end position="597"/>
    </location>
</feature>
<dbReference type="GO" id="GO:0005886">
    <property type="term" value="C:plasma membrane"/>
    <property type="evidence" value="ECO:0007669"/>
    <property type="project" value="UniProtKB-SubCell"/>
</dbReference>
<evidence type="ECO:0000259" key="7">
    <source>
        <dbReference type="Pfam" id="PF03553"/>
    </source>
</evidence>
<proteinExistence type="predicted"/>
<feature type="transmembrane region" description="Helical" evidence="6">
    <location>
        <begin position="12"/>
        <end position="28"/>
    </location>
</feature>
<dbReference type="Proteomes" id="UP000318437">
    <property type="component" value="Unassembled WGS sequence"/>
</dbReference>
<sequence length="606" mass="65124">MSWGASQFKSPALWVFLLAFVAAIIVGVRTPPTWTVEQTPLKVETDGLGNQFVVLGGEQVGVETDNLGNQFVVLGGKQVGVDMAIPLADSPLTVKKLLALHREGGTPKSVQQFVYEQPQAGGDQEKQYFQQFAYRHWGFWSFLPALTAIVLCWMTKEPISSLSAGIVVGAMLIGEFNVLDSVLIPSIGTPTAATILVLYLWLLGGLMGIWATTGASEAFADYMAAHFVRGPRTAKLVAWMLGVVFFQGGTISAVLVGTTVRPLADEEKVSHEELSLIVDATSSPIAILLAFNAWPIYVQAFMGVVGVSYLATETDRVAFFFQSIPLSFYAIFSVLFTFLIAIEKHPFMPRKLKAARQRARETGELNSPTAEPLAGDDPGYKFVPIGYPPHILDFVLPLITLLGVAVGTYYFYGSPKVLWAFGAALMLAAVMAWLKGMNLRQIITAILEGQKGVILGSVILLLAITIGQLSQDVGGGRYLVSLLGALQWHWLLPGTAFLIAVVIAFSTGTSWATFAVTLPLVLPLAHAVSINLNLAHPELFMSICFAACLNGGVFGDQCSPISDTTILSSMCTGADLMDHVTTQIPVALQAAFLAVVGWTALAFFAV</sequence>
<comment type="subcellular location">
    <subcellularLocation>
        <location evidence="1">Cell membrane</location>
        <topology evidence="1">Multi-pass membrane protein</topology>
    </subcellularLocation>
</comment>
<organism evidence="8 9">
    <name type="scientific">Bythopirellula polymerisocia</name>
    <dbReference type="NCBI Taxonomy" id="2528003"/>
    <lineage>
        <taxon>Bacteria</taxon>
        <taxon>Pseudomonadati</taxon>
        <taxon>Planctomycetota</taxon>
        <taxon>Planctomycetia</taxon>
        <taxon>Pirellulales</taxon>
        <taxon>Lacipirellulaceae</taxon>
        <taxon>Bythopirellula</taxon>
    </lineage>
</organism>
<dbReference type="InterPro" id="IPR018461">
    <property type="entry name" value="Na/H_Antiport_NhaC-like_C"/>
</dbReference>
<evidence type="ECO:0000256" key="5">
    <source>
        <dbReference type="ARBA" id="ARBA00023136"/>
    </source>
</evidence>
<feature type="transmembrane region" description="Helical" evidence="6">
    <location>
        <begin position="162"/>
        <end position="184"/>
    </location>
</feature>
<gene>
    <name evidence="8" type="ORF">Pla144_25400</name>
</gene>
<feature type="transmembrane region" description="Helical" evidence="6">
    <location>
        <begin position="137"/>
        <end position="156"/>
    </location>
</feature>
<feature type="transmembrane region" description="Helical" evidence="6">
    <location>
        <begin position="317"/>
        <end position="342"/>
    </location>
</feature>
<feature type="transmembrane region" description="Helical" evidence="6">
    <location>
        <begin position="586"/>
        <end position="605"/>
    </location>
</feature>
<evidence type="ECO:0000313" key="9">
    <source>
        <dbReference type="Proteomes" id="UP000318437"/>
    </source>
</evidence>
<feature type="transmembrane region" description="Helical" evidence="6">
    <location>
        <begin position="487"/>
        <end position="505"/>
    </location>
</feature>
<name>A0A5C6CS46_9BACT</name>
<keyword evidence="2" id="KW-1003">Cell membrane</keyword>
<comment type="caution">
    <text evidence="8">The sequence shown here is derived from an EMBL/GenBank/DDBJ whole genome shotgun (WGS) entry which is preliminary data.</text>
</comment>
<feature type="transmembrane region" description="Helical" evidence="6">
    <location>
        <begin position="391"/>
        <end position="411"/>
    </location>
</feature>
<evidence type="ECO:0000256" key="1">
    <source>
        <dbReference type="ARBA" id="ARBA00004651"/>
    </source>
</evidence>
<protein>
    <submittedName>
        <fullName evidence="8">Na+/H+ antiporter family protein</fullName>
    </submittedName>
</protein>
<dbReference type="Pfam" id="PF03553">
    <property type="entry name" value="Na_H_antiporter"/>
    <property type="match status" value="1"/>
</dbReference>
<dbReference type="PANTHER" id="PTHR43478">
    <property type="entry name" value="NA+/H+ ANTIPORTER-RELATED"/>
    <property type="match status" value="1"/>
</dbReference>
<accession>A0A5C6CS46</accession>
<feature type="transmembrane region" description="Helical" evidence="6">
    <location>
        <begin position="236"/>
        <end position="256"/>
    </location>
</feature>
<evidence type="ECO:0000256" key="2">
    <source>
        <dbReference type="ARBA" id="ARBA00022475"/>
    </source>
</evidence>
<keyword evidence="3 6" id="KW-0812">Transmembrane</keyword>
<evidence type="ECO:0000256" key="4">
    <source>
        <dbReference type="ARBA" id="ARBA00022989"/>
    </source>
</evidence>
<keyword evidence="9" id="KW-1185">Reference proteome</keyword>
<evidence type="ECO:0000313" key="8">
    <source>
        <dbReference type="EMBL" id="TWU27763.1"/>
    </source>
</evidence>
<keyword evidence="4 6" id="KW-1133">Transmembrane helix</keyword>
<reference evidence="8 9" key="1">
    <citation type="submission" date="2019-02" db="EMBL/GenBank/DDBJ databases">
        <title>Deep-cultivation of Planctomycetes and their phenomic and genomic characterization uncovers novel biology.</title>
        <authorList>
            <person name="Wiegand S."/>
            <person name="Jogler M."/>
            <person name="Boedeker C."/>
            <person name="Pinto D."/>
            <person name="Vollmers J."/>
            <person name="Rivas-Marin E."/>
            <person name="Kohn T."/>
            <person name="Peeters S.H."/>
            <person name="Heuer A."/>
            <person name="Rast P."/>
            <person name="Oberbeckmann S."/>
            <person name="Bunk B."/>
            <person name="Jeske O."/>
            <person name="Meyerdierks A."/>
            <person name="Storesund J.E."/>
            <person name="Kallscheuer N."/>
            <person name="Luecker S."/>
            <person name="Lage O.M."/>
            <person name="Pohl T."/>
            <person name="Merkel B.J."/>
            <person name="Hornburger P."/>
            <person name="Mueller R.-W."/>
            <person name="Bruemmer F."/>
            <person name="Labrenz M."/>
            <person name="Spormann A.M."/>
            <person name="Op Den Camp H."/>
            <person name="Overmann J."/>
            <person name="Amann R."/>
            <person name="Jetten M.S.M."/>
            <person name="Mascher T."/>
            <person name="Medema M.H."/>
            <person name="Devos D.P."/>
            <person name="Kaster A.-K."/>
            <person name="Ovreas L."/>
            <person name="Rohde M."/>
            <person name="Galperin M.Y."/>
            <person name="Jogler C."/>
        </authorList>
    </citation>
    <scope>NUCLEOTIDE SEQUENCE [LARGE SCALE GENOMIC DNA]</scope>
    <source>
        <strain evidence="8 9">Pla144</strain>
    </source>
</reference>
<feature type="transmembrane region" description="Helical" evidence="6">
    <location>
        <begin position="196"/>
        <end position="216"/>
    </location>
</feature>
<dbReference type="EMBL" id="SJPS01000003">
    <property type="protein sequence ID" value="TWU27763.1"/>
    <property type="molecule type" value="Genomic_DNA"/>
</dbReference>
<dbReference type="OrthoDB" id="9762978at2"/>
<keyword evidence="5 6" id="KW-0472">Membrane</keyword>
<feature type="transmembrane region" description="Helical" evidence="6">
    <location>
        <begin position="512"/>
        <end position="532"/>
    </location>
</feature>
<evidence type="ECO:0000256" key="6">
    <source>
        <dbReference type="SAM" id="Phobius"/>
    </source>
</evidence>
<feature type="transmembrane region" description="Helical" evidence="6">
    <location>
        <begin position="446"/>
        <end position="467"/>
    </location>
</feature>
<feature type="transmembrane region" description="Helical" evidence="6">
    <location>
        <begin position="417"/>
        <end position="434"/>
    </location>
</feature>
<evidence type="ECO:0000256" key="3">
    <source>
        <dbReference type="ARBA" id="ARBA00022692"/>
    </source>
</evidence>